<name>A0A1Q9R0S3_PSEPU</name>
<evidence type="ECO:0000256" key="5">
    <source>
        <dbReference type="ARBA" id="ARBA00022970"/>
    </source>
</evidence>
<reference evidence="11 12" key="1">
    <citation type="submission" date="2016-10" db="EMBL/GenBank/DDBJ databases">
        <title>Genome Sequence of Pseudomonas putida GM4FR.</title>
        <authorList>
            <person name="Poehlein A."/>
            <person name="Wemheuer F."/>
            <person name="Hollensteiner J."/>
            <person name="Wemheuer B."/>
        </authorList>
    </citation>
    <scope>NUCLEOTIDE SEQUENCE [LARGE SCALE GENOMIC DNA]</scope>
    <source>
        <strain evidence="11 12">GM4FR</strain>
    </source>
</reference>
<evidence type="ECO:0000256" key="8">
    <source>
        <dbReference type="ARBA" id="ARBA00037998"/>
    </source>
</evidence>
<accession>A0A1Q9R0S3</accession>
<evidence type="ECO:0000256" key="2">
    <source>
        <dbReference type="ARBA" id="ARBA00022448"/>
    </source>
</evidence>
<dbReference type="EMBL" id="MKZO01000036">
    <property type="protein sequence ID" value="OLS60965.1"/>
    <property type="molecule type" value="Genomic_DNA"/>
</dbReference>
<dbReference type="InterPro" id="IPR052157">
    <property type="entry name" value="BCAA_transport_permease"/>
</dbReference>
<feature type="transmembrane region" description="Helical" evidence="9">
    <location>
        <begin position="347"/>
        <end position="367"/>
    </location>
</feature>
<feature type="transmembrane region" description="Helical" evidence="9">
    <location>
        <begin position="213"/>
        <end position="234"/>
    </location>
</feature>
<dbReference type="GO" id="GO:0006865">
    <property type="term" value="P:amino acid transport"/>
    <property type="evidence" value="ECO:0007669"/>
    <property type="project" value="UniProtKB-KW"/>
</dbReference>
<dbReference type="PANTHER" id="PTHR11795:SF447">
    <property type="entry name" value="ABC TRANSPORTER PERMEASE PROTEIN"/>
    <property type="match status" value="1"/>
</dbReference>
<evidence type="ECO:0000256" key="9">
    <source>
        <dbReference type="SAM" id="Phobius"/>
    </source>
</evidence>
<dbReference type="GO" id="GO:0022857">
    <property type="term" value="F:transmembrane transporter activity"/>
    <property type="evidence" value="ECO:0007669"/>
    <property type="project" value="InterPro"/>
</dbReference>
<comment type="caution">
    <text evidence="11">The sequence shown here is derived from an EMBL/GenBank/DDBJ whole genome shotgun (WGS) entry which is preliminary data.</text>
</comment>
<evidence type="ECO:0000256" key="1">
    <source>
        <dbReference type="ARBA" id="ARBA00004429"/>
    </source>
</evidence>
<evidence type="ECO:0008006" key="13">
    <source>
        <dbReference type="Google" id="ProtNLM"/>
    </source>
</evidence>
<keyword evidence="10" id="KW-0732">Signal</keyword>
<dbReference type="InterPro" id="IPR016024">
    <property type="entry name" value="ARM-type_fold"/>
</dbReference>
<proteinExistence type="inferred from homology"/>
<evidence type="ECO:0000313" key="12">
    <source>
        <dbReference type="Proteomes" id="UP000186736"/>
    </source>
</evidence>
<keyword evidence="4 9" id="KW-0812">Transmembrane</keyword>
<evidence type="ECO:0000256" key="3">
    <source>
        <dbReference type="ARBA" id="ARBA00022475"/>
    </source>
</evidence>
<evidence type="ECO:0000313" key="11">
    <source>
        <dbReference type="EMBL" id="OLS60965.1"/>
    </source>
</evidence>
<feature type="signal peptide" evidence="10">
    <location>
        <begin position="1"/>
        <end position="22"/>
    </location>
</feature>
<dbReference type="Proteomes" id="UP000186736">
    <property type="component" value="Unassembled WGS sequence"/>
</dbReference>
<dbReference type="AlphaFoldDB" id="A0A1Q9R0S3"/>
<dbReference type="Pfam" id="PF02653">
    <property type="entry name" value="BPD_transp_2"/>
    <property type="match status" value="1"/>
</dbReference>
<feature type="transmembrane region" description="Helical" evidence="9">
    <location>
        <begin position="241"/>
        <end position="260"/>
    </location>
</feature>
<evidence type="ECO:0000256" key="6">
    <source>
        <dbReference type="ARBA" id="ARBA00022989"/>
    </source>
</evidence>
<dbReference type="CDD" id="cd06582">
    <property type="entry name" value="TM_PBP1_LivH_like"/>
    <property type="match status" value="1"/>
</dbReference>
<keyword evidence="2" id="KW-0813">Transport</keyword>
<evidence type="ECO:0000256" key="4">
    <source>
        <dbReference type="ARBA" id="ARBA00022692"/>
    </source>
</evidence>
<dbReference type="PANTHER" id="PTHR11795">
    <property type="entry name" value="BRANCHED-CHAIN AMINO ACID TRANSPORT SYSTEM PERMEASE PROTEIN LIVH"/>
    <property type="match status" value="1"/>
</dbReference>
<dbReference type="OrthoDB" id="9807115at2"/>
<feature type="transmembrane region" description="Helical" evidence="9">
    <location>
        <begin position="434"/>
        <end position="453"/>
    </location>
</feature>
<keyword evidence="6 9" id="KW-1133">Transmembrane helix</keyword>
<dbReference type="SUPFAM" id="SSF48371">
    <property type="entry name" value="ARM repeat"/>
    <property type="match status" value="1"/>
</dbReference>
<organism evidence="11 12">
    <name type="scientific">Pseudomonas putida</name>
    <name type="common">Arthrobacter siderocapsulatus</name>
    <dbReference type="NCBI Taxonomy" id="303"/>
    <lineage>
        <taxon>Bacteria</taxon>
        <taxon>Pseudomonadati</taxon>
        <taxon>Pseudomonadota</taxon>
        <taxon>Gammaproteobacteria</taxon>
        <taxon>Pseudomonadales</taxon>
        <taxon>Pseudomonadaceae</taxon>
        <taxon>Pseudomonas</taxon>
    </lineage>
</organism>
<evidence type="ECO:0000256" key="10">
    <source>
        <dbReference type="SAM" id="SignalP"/>
    </source>
</evidence>
<keyword evidence="3" id="KW-1003">Cell membrane</keyword>
<dbReference type="RefSeq" id="WP_075804710.1">
    <property type="nucleotide sequence ID" value="NZ_MKZO01000036.1"/>
</dbReference>
<dbReference type="GO" id="GO:0005886">
    <property type="term" value="C:plasma membrane"/>
    <property type="evidence" value="ECO:0007669"/>
    <property type="project" value="UniProtKB-SubCell"/>
</dbReference>
<keyword evidence="7 9" id="KW-0472">Membrane</keyword>
<feature type="transmembrane region" description="Helical" evidence="9">
    <location>
        <begin position="465"/>
        <end position="483"/>
    </location>
</feature>
<dbReference type="InterPro" id="IPR001851">
    <property type="entry name" value="ABC_transp_permease"/>
</dbReference>
<comment type="similarity">
    <text evidence="8">Belongs to the binding-protein-dependent transport system permease family. LivHM subfamily.</text>
</comment>
<protein>
    <recommendedName>
        <fullName evidence="13">Urea ABC transporter permease subunit UrtB</fullName>
    </recommendedName>
</protein>
<evidence type="ECO:0000256" key="7">
    <source>
        <dbReference type="ARBA" id="ARBA00023136"/>
    </source>
</evidence>
<sequence>MPKALYRFLLSLCLLLPFAAHASEAEYFAAAKPNDQARLLQDWAAQPDPARLTLLVSLQQGRLSPDDSRKLRLNNRLRGLVDNALASHQLLSAEPATRLQAAQQLQKSAQPAQVAFLDRQYAQEKDDNVHAALGLALANLQLAASEPSVRLAAVRLLGETGDPMARTRLEALLDPAVESDAGVRTAAETSLAQVKRKLLVGEILGQAFSGLSLGSILLLAALGLAITFGLLGVINMAHGEMLMLGAYTTYVVQIMVQRYAPGALEFYPLLALPVAFAVSAGVGMALERTVIRHLYGRPLETLLATWGISLILIQAIRLVFGAQNVEVANPAWLSGGIQVLPNLVLPWSRIVIIGFALFVVLLTWLLLNRTRLGLNVRAVTQNRNMAACCGVPTGRVDMLAFGLGSGIAGLGGVALSQIGNVGPDLGQSYIIDSFLVVVLGGVGQLAGSLWAAFGLGIANKLLEPQIGAVLGKILILALIILFIQKRPQGLFALKGRVID</sequence>
<feature type="chain" id="PRO_5012277216" description="Urea ABC transporter permease subunit UrtB" evidence="10">
    <location>
        <begin position="23"/>
        <end position="499"/>
    </location>
</feature>
<dbReference type="Gene3D" id="1.25.10.10">
    <property type="entry name" value="Leucine-rich Repeat Variant"/>
    <property type="match status" value="1"/>
</dbReference>
<keyword evidence="5" id="KW-0029">Amino-acid transport</keyword>
<dbReference type="NCBIfam" id="TIGR03409">
    <property type="entry name" value="urea_trans_UrtB"/>
    <property type="match status" value="1"/>
</dbReference>
<dbReference type="InterPro" id="IPR017779">
    <property type="entry name" value="ABC_UrtB_bac"/>
</dbReference>
<feature type="transmembrane region" description="Helical" evidence="9">
    <location>
        <begin position="298"/>
        <end position="320"/>
    </location>
</feature>
<gene>
    <name evidence="11" type="ORF">PSEMO_39420</name>
</gene>
<comment type="subcellular location">
    <subcellularLocation>
        <location evidence="1">Cell inner membrane</location>
        <topology evidence="1">Multi-pass membrane protein</topology>
    </subcellularLocation>
</comment>
<feature type="transmembrane region" description="Helical" evidence="9">
    <location>
        <begin position="266"/>
        <end position="286"/>
    </location>
</feature>
<dbReference type="InterPro" id="IPR011989">
    <property type="entry name" value="ARM-like"/>
</dbReference>